<evidence type="ECO:0000313" key="3">
    <source>
        <dbReference type="Proteomes" id="UP000257109"/>
    </source>
</evidence>
<dbReference type="EMBL" id="QJKJ01002117">
    <property type="protein sequence ID" value="RDY04249.1"/>
    <property type="molecule type" value="Genomic_DNA"/>
</dbReference>
<protein>
    <submittedName>
        <fullName evidence="2">Uncharacterized protein</fullName>
    </submittedName>
</protein>
<organism evidence="2 3">
    <name type="scientific">Mucuna pruriens</name>
    <name type="common">Velvet bean</name>
    <name type="synonym">Dolichos pruriens</name>
    <dbReference type="NCBI Taxonomy" id="157652"/>
    <lineage>
        <taxon>Eukaryota</taxon>
        <taxon>Viridiplantae</taxon>
        <taxon>Streptophyta</taxon>
        <taxon>Embryophyta</taxon>
        <taxon>Tracheophyta</taxon>
        <taxon>Spermatophyta</taxon>
        <taxon>Magnoliopsida</taxon>
        <taxon>eudicotyledons</taxon>
        <taxon>Gunneridae</taxon>
        <taxon>Pentapetalae</taxon>
        <taxon>rosids</taxon>
        <taxon>fabids</taxon>
        <taxon>Fabales</taxon>
        <taxon>Fabaceae</taxon>
        <taxon>Papilionoideae</taxon>
        <taxon>50 kb inversion clade</taxon>
        <taxon>NPAAA clade</taxon>
        <taxon>indigoferoid/millettioid clade</taxon>
        <taxon>Phaseoleae</taxon>
        <taxon>Mucuna</taxon>
    </lineage>
</organism>
<name>A0A371HNA0_MUCPR</name>
<dbReference type="AlphaFoldDB" id="A0A371HNA0"/>
<comment type="caution">
    <text evidence="2">The sequence shown here is derived from an EMBL/GenBank/DDBJ whole genome shotgun (WGS) entry which is preliminary data.</text>
</comment>
<reference evidence="2" key="1">
    <citation type="submission" date="2018-05" db="EMBL/GenBank/DDBJ databases">
        <title>Draft genome of Mucuna pruriens seed.</title>
        <authorList>
            <person name="Nnadi N.E."/>
            <person name="Vos R."/>
            <person name="Hasami M.H."/>
            <person name="Devisetty U.K."/>
            <person name="Aguiy J.C."/>
        </authorList>
    </citation>
    <scope>NUCLEOTIDE SEQUENCE [LARGE SCALE GENOMIC DNA]</scope>
    <source>
        <strain evidence="2">JCA_2017</strain>
    </source>
</reference>
<sequence length="117" mass="13069">MGPGSAYLVDFVEISNVINCFYTEEAEADFENLSHILNFSDSEDFISDAIYYRIDRVLECSITDTSKSRVTRMATIVNAESNVGHKFELGSKEKLDKVKSAKGSHPSQTRPSRPNLS</sequence>
<evidence type="ECO:0000256" key="1">
    <source>
        <dbReference type="SAM" id="MobiDB-lite"/>
    </source>
</evidence>
<feature type="region of interest" description="Disordered" evidence="1">
    <location>
        <begin position="96"/>
        <end position="117"/>
    </location>
</feature>
<proteinExistence type="predicted"/>
<feature type="non-terminal residue" evidence="2">
    <location>
        <position position="1"/>
    </location>
</feature>
<dbReference type="Proteomes" id="UP000257109">
    <property type="component" value="Unassembled WGS sequence"/>
</dbReference>
<keyword evidence="3" id="KW-1185">Reference proteome</keyword>
<gene>
    <name evidence="2" type="ORF">CR513_12062</name>
</gene>
<accession>A0A371HNA0</accession>
<feature type="compositionally biased region" description="Polar residues" evidence="1">
    <location>
        <begin position="105"/>
        <end position="117"/>
    </location>
</feature>
<evidence type="ECO:0000313" key="2">
    <source>
        <dbReference type="EMBL" id="RDY04249.1"/>
    </source>
</evidence>